<keyword evidence="7" id="KW-1133">Transmembrane helix</keyword>
<dbReference type="PANTHER" id="PTHR33751:SF9">
    <property type="entry name" value="CYTOCHROME C4"/>
    <property type="match status" value="1"/>
</dbReference>
<keyword evidence="7" id="KW-0472">Membrane</keyword>
<dbReference type="Proteomes" id="UP000196125">
    <property type="component" value="Unassembled WGS sequence"/>
</dbReference>
<keyword evidence="1" id="KW-0813">Transport</keyword>
<evidence type="ECO:0000256" key="1">
    <source>
        <dbReference type="ARBA" id="ARBA00022448"/>
    </source>
</evidence>
<feature type="domain" description="Cytochrome c" evidence="8">
    <location>
        <begin position="47"/>
        <end position="128"/>
    </location>
</feature>
<evidence type="ECO:0000256" key="7">
    <source>
        <dbReference type="SAM" id="Phobius"/>
    </source>
</evidence>
<feature type="transmembrane region" description="Helical" evidence="7">
    <location>
        <begin position="25"/>
        <end position="44"/>
    </location>
</feature>
<sequence length="128" mass="14585">MLRILNGIESMKHTIPFLLHPVQNLFFISLFVVYLFFTNSAFAIETGDAPAGKQKSYSCQFCHAPQKGRHIQNYPNLAGQDPQYLFQAMKAYQNHSRTGPTADLMAAQLQRMNDKDLRDIAAFYTQLP</sequence>
<dbReference type="Gene3D" id="1.10.760.10">
    <property type="entry name" value="Cytochrome c-like domain"/>
    <property type="match status" value="1"/>
</dbReference>
<dbReference type="InterPro" id="IPR036909">
    <property type="entry name" value="Cyt_c-like_dom_sf"/>
</dbReference>
<evidence type="ECO:0000313" key="9">
    <source>
        <dbReference type="EMBL" id="SMS00885.1"/>
    </source>
</evidence>
<evidence type="ECO:0000256" key="4">
    <source>
        <dbReference type="ARBA" id="ARBA00022982"/>
    </source>
</evidence>
<gene>
    <name evidence="9" type="ORF">VIM7927_02158</name>
</gene>
<keyword evidence="3 6" id="KW-0479">Metal-binding</keyword>
<dbReference type="PANTHER" id="PTHR33751">
    <property type="entry name" value="CBB3-TYPE CYTOCHROME C OXIDASE SUBUNIT FIXP"/>
    <property type="match status" value="1"/>
</dbReference>
<keyword evidence="7" id="KW-0812">Transmembrane</keyword>
<protein>
    <submittedName>
        <fullName evidence="9">Cytochrome c-554(548)</fullName>
    </submittedName>
</protein>
<evidence type="ECO:0000256" key="2">
    <source>
        <dbReference type="ARBA" id="ARBA00022617"/>
    </source>
</evidence>
<dbReference type="InterPro" id="IPR050597">
    <property type="entry name" value="Cytochrome_c_Oxidase_Subunit"/>
</dbReference>
<evidence type="ECO:0000256" key="3">
    <source>
        <dbReference type="ARBA" id="ARBA00022723"/>
    </source>
</evidence>
<organism evidence="9 10">
    <name type="scientific">Vibrio mangrovi</name>
    <dbReference type="NCBI Taxonomy" id="474394"/>
    <lineage>
        <taxon>Bacteria</taxon>
        <taxon>Pseudomonadati</taxon>
        <taxon>Pseudomonadota</taxon>
        <taxon>Gammaproteobacteria</taxon>
        <taxon>Vibrionales</taxon>
        <taxon>Vibrionaceae</taxon>
        <taxon>Vibrio</taxon>
    </lineage>
</organism>
<evidence type="ECO:0000256" key="5">
    <source>
        <dbReference type="ARBA" id="ARBA00023004"/>
    </source>
</evidence>
<dbReference type="GO" id="GO:0009055">
    <property type="term" value="F:electron transfer activity"/>
    <property type="evidence" value="ECO:0007669"/>
    <property type="project" value="InterPro"/>
</dbReference>
<dbReference type="GO" id="GO:0020037">
    <property type="term" value="F:heme binding"/>
    <property type="evidence" value="ECO:0007669"/>
    <property type="project" value="InterPro"/>
</dbReference>
<evidence type="ECO:0000259" key="8">
    <source>
        <dbReference type="PROSITE" id="PS51007"/>
    </source>
</evidence>
<dbReference type="PROSITE" id="PS51007">
    <property type="entry name" value="CYTC"/>
    <property type="match status" value="1"/>
</dbReference>
<dbReference type="EMBL" id="FXXI01000003">
    <property type="protein sequence ID" value="SMS00885.1"/>
    <property type="molecule type" value="Genomic_DNA"/>
</dbReference>
<name>A0A1Y6ITA6_9VIBR</name>
<reference evidence="9 10" key="1">
    <citation type="submission" date="2017-05" db="EMBL/GenBank/DDBJ databases">
        <authorList>
            <person name="Song R."/>
            <person name="Chenine A.L."/>
            <person name="Ruprecht R.M."/>
        </authorList>
    </citation>
    <scope>NUCLEOTIDE SEQUENCE [LARGE SCALE GENOMIC DNA]</scope>
    <source>
        <strain evidence="9 10">CECT 7927</strain>
    </source>
</reference>
<dbReference type="Pfam" id="PF00034">
    <property type="entry name" value="Cytochrom_C"/>
    <property type="match status" value="1"/>
</dbReference>
<dbReference type="InterPro" id="IPR009056">
    <property type="entry name" value="Cyt_c-like_dom"/>
</dbReference>
<dbReference type="SUPFAM" id="SSF46626">
    <property type="entry name" value="Cytochrome c"/>
    <property type="match status" value="1"/>
</dbReference>
<evidence type="ECO:0000313" key="10">
    <source>
        <dbReference type="Proteomes" id="UP000196125"/>
    </source>
</evidence>
<evidence type="ECO:0000256" key="6">
    <source>
        <dbReference type="PROSITE-ProRule" id="PRU00433"/>
    </source>
</evidence>
<dbReference type="AlphaFoldDB" id="A0A1Y6ITA6"/>
<keyword evidence="4" id="KW-0249">Electron transport</keyword>
<dbReference type="GO" id="GO:0046872">
    <property type="term" value="F:metal ion binding"/>
    <property type="evidence" value="ECO:0007669"/>
    <property type="project" value="UniProtKB-KW"/>
</dbReference>
<proteinExistence type="predicted"/>
<accession>A0A1Y6ITA6</accession>
<keyword evidence="5 6" id="KW-0408">Iron</keyword>
<keyword evidence="2 6" id="KW-0349">Heme</keyword>